<evidence type="ECO:0008006" key="6">
    <source>
        <dbReference type="Google" id="ProtNLM"/>
    </source>
</evidence>
<sequence length="306" mass="35288">MKYLLLVLIIFVNGFSFAQENQIAGTWKLTEIRKGEESKEVDSGYIFEEGGVLKLGFFNMEEIIEAGTWKYNKTDNAIEMISDIDTNCNGKAKILKLSANKMVYKKDALEYHFTRESENSVRLTNLEFSEADFFTEDGNYKYDGEKEKLPWQDIVAMIRNMEEVGSLVYDYSEWNETTKSFDKKQLTADVIANSEEMALSIDYIFYGYDKYNLPEDAELPSNNDYTTSLYPEQEINFRITVTEELTTPAGAFTCTVIEAVEAETKKMLWMINDQPGVYAKIIIEKPGMFGAFYHGVFELNNIVYRF</sequence>
<dbReference type="AlphaFoldDB" id="X5E4H9"/>
<dbReference type="EMBL" id="CP007451">
    <property type="protein sequence ID" value="AHW62370.1"/>
    <property type="molecule type" value="Genomic_DNA"/>
</dbReference>
<name>X5E4H9_9BACT</name>
<organism evidence="3 5">
    <name type="scientific">Draconibacterium orientale</name>
    <dbReference type="NCBI Taxonomy" id="1168034"/>
    <lineage>
        <taxon>Bacteria</taxon>
        <taxon>Pseudomonadati</taxon>
        <taxon>Bacteroidota</taxon>
        <taxon>Bacteroidia</taxon>
        <taxon>Marinilabiliales</taxon>
        <taxon>Prolixibacteraceae</taxon>
        <taxon>Draconibacterium</taxon>
    </lineage>
</organism>
<keyword evidence="1" id="KW-0732">Signal</keyword>
<dbReference type="EMBL" id="FOHT01000011">
    <property type="protein sequence ID" value="SET36171.1"/>
    <property type="molecule type" value="Genomic_DNA"/>
</dbReference>
<evidence type="ECO:0000313" key="3">
    <source>
        <dbReference type="EMBL" id="SET36171.1"/>
    </source>
</evidence>
<dbReference type="RefSeq" id="WP_038562614.1">
    <property type="nucleotide sequence ID" value="NZ_FOHT01000011.1"/>
</dbReference>
<evidence type="ECO:0000256" key="1">
    <source>
        <dbReference type="SAM" id="SignalP"/>
    </source>
</evidence>
<dbReference type="HOGENOM" id="CLU_908312_0_0_10"/>
<reference evidence="2 4" key="1">
    <citation type="submission" date="2014-03" db="EMBL/GenBank/DDBJ databases">
        <title>Complete genome sequence of a deeply braunched marine Bacteroidia bacterium Draconibacterium orientale type strain FH5T.</title>
        <authorList>
            <person name="Li X."/>
            <person name="Wang X."/>
            <person name="Xie Z."/>
            <person name="Du Z."/>
            <person name="Chen G."/>
        </authorList>
    </citation>
    <scope>NUCLEOTIDE SEQUENCE [LARGE SCALE GENOMIC DNA]</scope>
    <source>
        <strain evidence="2 4">FH5</strain>
    </source>
</reference>
<evidence type="ECO:0000313" key="4">
    <source>
        <dbReference type="Proteomes" id="UP000023772"/>
    </source>
</evidence>
<proteinExistence type="predicted"/>
<reference evidence="3 5" key="2">
    <citation type="submission" date="2016-10" db="EMBL/GenBank/DDBJ databases">
        <authorList>
            <person name="de Groot N.N."/>
        </authorList>
    </citation>
    <scope>NUCLEOTIDE SEQUENCE [LARGE SCALE GENOMIC DNA]</scope>
    <source>
        <strain evidence="3 5">DSM 25947</strain>
    </source>
</reference>
<dbReference type="Proteomes" id="UP000181981">
    <property type="component" value="Unassembled WGS sequence"/>
</dbReference>
<gene>
    <name evidence="2" type="ORF">FH5T_20420</name>
    <name evidence="3" type="ORF">SAMN05444285_11179</name>
</gene>
<keyword evidence="4" id="KW-1185">Reference proteome</keyword>
<accession>X5E4H9</accession>
<protein>
    <recommendedName>
        <fullName evidence="6">Lipocalin-like domain-containing protein</fullName>
    </recommendedName>
</protein>
<dbReference type="Proteomes" id="UP000023772">
    <property type="component" value="Chromosome"/>
</dbReference>
<dbReference type="OrthoDB" id="1113037at2"/>
<feature type="chain" id="PRO_5010515313" description="Lipocalin-like domain-containing protein" evidence="1">
    <location>
        <begin position="19"/>
        <end position="306"/>
    </location>
</feature>
<dbReference type="KEGG" id="dori:FH5T_20420"/>
<evidence type="ECO:0000313" key="2">
    <source>
        <dbReference type="EMBL" id="AHW62370.1"/>
    </source>
</evidence>
<feature type="signal peptide" evidence="1">
    <location>
        <begin position="1"/>
        <end position="18"/>
    </location>
</feature>
<evidence type="ECO:0000313" key="5">
    <source>
        <dbReference type="Proteomes" id="UP000181981"/>
    </source>
</evidence>